<keyword evidence="3" id="KW-1185">Reference proteome</keyword>
<feature type="domain" description="OTU" evidence="1">
    <location>
        <begin position="183"/>
        <end position="384"/>
    </location>
</feature>
<comment type="caution">
    <text evidence="2">The sequence shown here is derived from an EMBL/GenBank/DDBJ whole genome shotgun (WGS) entry which is preliminary data.</text>
</comment>
<dbReference type="InterPro" id="IPR003323">
    <property type="entry name" value="OTU_dom"/>
</dbReference>
<name>A0A8S1MIK7_9CILI</name>
<protein>
    <recommendedName>
        <fullName evidence="1">OTU domain-containing protein</fullName>
    </recommendedName>
</protein>
<dbReference type="EMBL" id="CAJJDN010000038">
    <property type="protein sequence ID" value="CAD8078652.1"/>
    <property type="molecule type" value="Genomic_DNA"/>
</dbReference>
<gene>
    <name evidence="2" type="ORF">PSON_ATCC_30995.1.T0380035</name>
</gene>
<evidence type="ECO:0000259" key="1">
    <source>
        <dbReference type="PROSITE" id="PS50802"/>
    </source>
</evidence>
<dbReference type="GO" id="GO:0043130">
    <property type="term" value="F:ubiquitin binding"/>
    <property type="evidence" value="ECO:0007669"/>
    <property type="project" value="TreeGrafter"/>
</dbReference>
<evidence type="ECO:0000313" key="3">
    <source>
        <dbReference type="Proteomes" id="UP000692954"/>
    </source>
</evidence>
<sequence>MTKQILARIEQFFQKIVIFDFRLTEVEEFVNSLKNERSISNKKCNDDQMSQLSIEIQQEISQQIKELLQRQSQEEQIWQSQIEAKIKNFQLIIEQIEKQKQNLRDFDQDISLTKNIETSPEWIEKNRINVQQIVNNIYEQTSRQRSVSAESQQFLHQEENQSQIGKYYKLKLEQKNQINQYCSGFRQVRGDGNCFYTAFGFQYLQILINQFDQNQYNQFIDNIVKKTNFIIEYNNIKLQDEKSQMLLKEEFIFRLNLIRNIEDRNERQIQLIKHFRAYEQEKEQLIDGCFYALSTIFFKNLSLFIIEQGEFKDHFLEKEVLLKWEQECNDNEIVISSLAKYLNIHIQVFFIDKEHLSKKDYNEDSNYLIILLLKPGHYNIGIQLK</sequence>
<dbReference type="FunFam" id="1.20.1300.20:FF:000006">
    <property type="entry name" value="Uncharacterized protein"/>
    <property type="match status" value="1"/>
</dbReference>
<dbReference type="PANTHER" id="PTHR12931">
    <property type="entry name" value="UBIQUITIN THIOLESTERASE PROTEIN OTUB"/>
    <property type="match status" value="1"/>
</dbReference>
<dbReference type="CDD" id="cd22749">
    <property type="entry name" value="Otubain_C65"/>
    <property type="match status" value="1"/>
</dbReference>
<dbReference type="PROSITE" id="PS50802">
    <property type="entry name" value="OTU"/>
    <property type="match status" value="1"/>
</dbReference>
<dbReference type="OrthoDB" id="18915at2759"/>
<dbReference type="AlphaFoldDB" id="A0A8S1MIK7"/>
<evidence type="ECO:0000313" key="2">
    <source>
        <dbReference type="EMBL" id="CAD8078652.1"/>
    </source>
</evidence>
<reference evidence="2" key="1">
    <citation type="submission" date="2021-01" db="EMBL/GenBank/DDBJ databases">
        <authorList>
            <consortium name="Genoscope - CEA"/>
            <person name="William W."/>
        </authorList>
    </citation>
    <scope>NUCLEOTIDE SEQUENCE</scope>
</reference>
<dbReference type="GO" id="GO:0005634">
    <property type="term" value="C:nucleus"/>
    <property type="evidence" value="ECO:0007669"/>
    <property type="project" value="TreeGrafter"/>
</dbReference>
<organism evidence="2 3">
    <name type="scientific">Paramecium sonneborni</name>
    <dbReference type="NCBI Taxonomy" id="65129"/>
    <lineage>
        <taxon>Eukaryota</taxon>
        <taxon>Sar</taxon>
        <taxon>Alveolata</taxon>
        <taxon>Ciliophora</taxon>
        <taxon>Intramacronucleata</taxon>
        <taxon>Oligohymenophorea</taxon>
        <taxon>Peniculida</taxon>
        <taxon>Parameciidae</taxon>
        <taxon>Paramecium</taxon>
    </lineage>
</organism>
<dbReference type="Pfam" id="PF10275">
    <property type="entry name" value="Peptidase_C65"/>
    <property type="match status" value="1"/>
</dbReference>
<dbReference type="GO" id="GO:0071108">
    <property type="term" value="P:protein K48-linked deubiquitination"/>
    <property type="evidence" value="ECO:0007669"/>
    <property type="project" value="TreeGrafter"/>
</dbReference>
<dbReference type="GO" id="GO:0004843">
    <property type="term" value="F:cysteine-type deubiquitinase activity"/>
    <property type="evidence" value="ECO:0007669"/>
    <property type="project" value="TreeGrafter"/>
</dbReference>
<proteinExistence type="predicted"/>
<dbReference type="Proteomes" id="UP000692954">
    <property type="component" value="Unassembled WGS sequence"/>
</dbReference>
<accession>A0A8S1MIK7</accession>
<dbReference type="PANTHER" id="PTHR12931:SF15">
    <property type="entry name" value="UBIQUITIN THIOESTERASE OTUBAIN-LIKE"/>
    <property type="match status" value="1"/>
</dbReference>
<dbReference type="InterPro" id="IPR019400">
    <property type="entry name" value="Peptidase_C65_otubain"/>
</dbReference>